<dbReference type="Pfam" id="PF13648">
    <property type="entry name" value="Lipocalin_4"/>
    <property type="match status" value="1"/>
</dbReference>
<reference evidence="2 3" key="1">
    <citation type="submission" date="2024-06" db="EMBL/GenBank/DDBJ databases">
        <authorList>
            <person name="Kaempfer P."/>
            <person name="Viver T."/>
        </authorList>
    </citation>
    <scope>NUCLEOTIDE SEQUENCE [LARGE SCALE GENOMIC DNA]</scope>
    <source>
        <strain evidence="2 3">ST-37</strain>
    </source>
</reference>
<dbReference type="Proteomes" id="UP001629058">
    <property type="component" value="Unassembled WGS sequence"/>
</dbReference>
<accession>A0ABW8XYZ8</accession>
<keyword evidence="3" id="KW-1185">Reference proteome</keyword>
<comment type="caution">
    <text evidence="2">The sequence shown here is derived from an EMBL/GenBank/DDBJ whole genome shotgun (WGS) entry which is preliminary data.</text>
</comment>
<proteinExistence type="predicted"/>
<evidence type="ECO:0000313" key="3">
    <source>
        <dbReference type="Proteomes" id="UP001629058"/>
    </source>
</evidence>
<gene>
    <name evidence="2" type="ORF">ABS765_02445</name>
</gene>
<dbReference type="RefSeq" id="WP_408087185.1">
    <property type="nucleotide sequence ID" value="NZ_JBELPY010000001.1"/>
</dbReference>
<feature type="domain" description="Lipocalin-like" evidence="1">
    <location>
        <begin position="29"/>
        <end position="121"/>
    </location>
</feature>
<evidence type="ECO:0000313" key="2">
    <source>
        <dbReference type="EMBL" id="MFL9832885.1"/>
    </source>
</evidence>
<evidence type="ECO:0000259" key="1">
    <source>
        <dbReference type="Pfam" id="PF13648"/>
    </source>
</evidence>
<dbReference type="EMBL" id="JBELPY010000001">
    <property type="protein sequence ID" value="MFL9832885.1"/>
    <property type="molecule type" value="Genomic_DNA"/>
</dbReference>
<organism evidence="2 3">
    <name type="scientific">Chryseobacterium terrae</name>
    <dbReference type="NCBI Taxonomy" id="3163299"/>
    <lineage>
        <taxon>Bacteria</taxon>
        <taxon>Pseudomonadati</taxon>
        <taxon>Bacteroidota</taxon>
        <taxon>Flavobacteriia</taxon>
        <taxon>Flavobacteriales</taxon>
        <taxon>Weeksellaceae</taxon>
        <taxon>Chryseobacterium group</taxon>
        <taxon>Chryseobacterium</taxon>
    </lineage>
</organism>
<sequence>MKKILLLAVVAGFVFNSCKKDDDDDKSLIVGTWKIEKYFYKYSNGTTETELPTECDSKTLVTFKEDGTLINDQFSSGGNGTCVSDYETGTYSYNESSKVLSINLGNNTDQFKVVTLNNSQLAFQDDNTDYDGDGLKDVYIAYLKR</sequence>
<protein>
    <submittedName>
        <fullName evidence="2">Lipocalin family protein</fullName>
    </submittedName>
</protein>
<name>A0ABW8XYZ8_9FLAO</name>
<dbReference type="InterPro" id="IPR024311">
    <property type="entry name" value="Lipocalin-like"/>
</dbReference>